<dbReference type="Pfam" id="PF02771">
    <property type="entry name" value="Acyl-CoA_dh_N"/>
    <property type="match status" value="1"/>
</dbReference>
<dbReference type="Proteomes" id="UP000001169">
    <property type="component" value="Chromosome I"/>
</dbReference>
<dbReference type="Pfam" id="PF02770">
    <property type="entry name" value="Acyl-CoA_dh_M"/>
    <property type="match status" value="1"/>
</dbReference>
<dbReference type="InterPro" id="IPR013786">
    <property type="entry name" value="AcylCoA_DH/ox_N"/>
</dbReference>
<dbReference type="KEGG" id="hma:rrnAC1983"/>
<dbReference type="PANTHER" id="PTHR48083:SF13">
    <property type="entry name" value="ACYL-COA DEHYDROGENASE FAMILY MEMBER 11"/>
    <property type="match status" value="1"/>
</dbReference>
<dbReference type="GO" id="GO:0050660">
    <property type="term" value="F:flavin adenine dinucleotide binding"/>
    <property type="evidence" value="ECO:0007669"/>
    <property type="project" value="InterPro"/>
</dbReference>
<dbReference type="PANTHER" id="PTHR48083">
    <property type="entry name" value="MEDIUM-CHAIN SPECIFIC ACYL-COA DEHYDROGENASE, MITOCHONDRIAL-RELATED"/>
    <property type="match status" value="1"/>
</dbReference>
<dbReference type="eggNOG" id="arCOG01708">
    <property type="taxonomic scope" value="Archaea"/>
</dbReference>
<evidence type="ECO:0000256" key="6">
    <source>
        <dbReference type="ARBA" id="ARBA00023002"/>
    </source>
</evidence>
<dbReference type="PATRIC" id="fig|272569.17.peg.2637"/>
<evidence type="ECO:0000259" key="9">
    <source>
        <dbReference type="Pfam" id="PF02770"/>
    </source>
</evidence>
<feature type="domain" description="Acyl-CoA dehydrogenase/oxidase C-terminal" evidence="8">
    <location>
        <begin position="419"/>
        <end position="567"/>
    </location>
</feature>
<dbReference type="FunFam" id="2.40.110.10:FF:000002">
    <property type="entry name" value="Acyl-CoA dehydrogenase fadE12"/>
    <property type="match status" value="1"/>
</dbReference>
<dbReference type="InterPro" id="IPR006091">
    <property type="entry name" value="Acyl-CoA_Oxase/DH_mid-dom"/>
</dbReference>
<dbReference type="InterPro" id="IPR036250">
    <property type="entry name" value="AcylCo_DH-like_C"/>
</dbReference>
<dbReference type="InterPro" id="IPR009100">
    <property type="entry name" value="AcylCoA_DH/oxidase_NM_dom_sf"/>
</dbReference>
<feature type="domain" description="Acyl-CoA dehydrogenase/oxidase N-terminal" evidence="10">
    <location>
        <begin position="187"/>
        <end position="303"/>
    </location>
</feature>
<comment type="subunit">
    <text evidence="3">Homodimer.</text>
</comment>
<dbReference type="InterPro" id="IPR037069">
    <property type="entry name" value="AcylCoA_DH/ox_N_sf"/>
</dbReference>
<dbReference type="InterPro" id="IPR009075">
    <property type="entry name" value="AcylCo_DH/oxidase_C"/>
</dbReference>
<evidence type="ECO:0000256" key="1">
    <source>
        <dbReference type="ARBA" id="ARBA00001974"/>
    </source>
</evidence>
<keyword evidence="4 7" id="KW-0285">Flavoprotein</keyword>
<dbReference type="Gene3D" id="1.20.140.10">
    <property type="entry name" value="Butyryl-CoA Dehydrogenase, subunit A, domain 3"/>
    <property type="match status" value="1"/>
</dbReference>
<dbReference type="AlphaFoldDB" id="Q5V0V5"/>
<accession>Q5V0V5</accession>
<dbReference type="EMBL" id="AY596297">
    <property type="protein sequence ID" value="AAV46848.1"/>
    <property type="molecule type" value="Genomic_DNA"/>
</dbReference>
<dbReference type="PaxDb" id="272569-rrnAC1983"/>
<reference evidence="11 12" key="1">
    <citation type="journal article" date="2004" name="Genome Res.">
        <title>Genome sequence of Haloarcula marismortui: a halophilic archaeon from the Dead Sea.</title>
        <authorList>
            <person name="Baliga N.S."/>
            <person name="Bonneau R."/>
            <person name="Facciotti M.T."/>
            <person name="Pan M."/>
            <person name="Glusman G."/>
            <person name="Deutsch E.W."/>
            <person name="Shannon P."/>
            <person name="Chiu Y."/>
            <person name="Weng R.S."/>
            <person name="Gan R.R."/>
            <person name="Hung P."/>
            <person name="Date S.V."/>
            <person name="Marcotte E."/>
            <person name="Hood L."/>
            <person name="Ng W.V."/>
        </authorList>
    </citation>
    <scope>NUCLEOTIDE SEQUENCE [LARGE SCALE GENOMIC DNA]</scope>
    <source>
        <strain evidence="12">ATCC 43049 / DSM 3752 / JCM 8966 / VKM B-1809</strain>
    </source>
</reference>
<organism evidence="11 12">
    <name type="scientific">Haloarcula marismortui (strain ATCC 43049 / DSM 3752 / JCM 8966 / VKM B-1809)</name>
    <name type="common">Halobacterium marismortui</name>
    <dbReference type="NCBI Taxonomy" id="272569"/>
    <lineage>
        <taxon>Archaea</taxon>
        <taxon>Methanobacteriati</taxon>
        <taxon>Methanobacteriota</taxon>
        <taxon>Stenosarchaea group</taxon>
        <taxon>Halobacteria</taxon>
        <taxon>Halobacteriales</taxon>
        <taxon>Haloarculaceae</taxon>
        <taxon>Haloarcula</taxon>
    </lineage>
</organism>
<protein>
    <submittedName>
        <fullName evidence="11">Acyl-CoA dehydrogenase</fullName>
    </submittedName>
</protein>
<name>Q5V0V5_HALMA</name>
<gene>
    <name evidence="11" type="primary">acdI</name>
    <name evidence="11" type="ordered locus">rrnAC1983</name>
</gene>
<keyword evidence="6 7" id="KW-0560">Oxidoreductase</keyword>
<evidence type="ECO:0000313" key="11">
    <source>
        <dbReference type="EMBL" id="AAV46848.1"/>
    </source>
</evidence>
<dbReference type="GO" id="GO:0003995">
    <property type="term" value="F:acyl-CoA dehydrogenase activity"/>
    <property type="evidence" value="ECO:0007669"/>
    <property type="project" value="TreeGrafter"/>
</dbReference>
<evidence type="ECO:0000256" key="3">
    <source>
        <dbReference type="ARBA" id="ARBA00011738"/>
    </source>
</evidence>
<dbReference type="HOGENOM" id="CLU_018204_1_0_2"/>
<sequence>MERRVCQVLDGRDGVGVGLDLFGTDFLKQCFPLGFLGTDCQNLIDCPPVALAGWPERCPFAFTEVRSEDIPPLFEGRVGIPSRRVLGTQAVDKLAVGRPDGRHPKDDAPDVPEDGLNVWTLAHGSGLDWPGYETTADARRLPDASRWACRSTAPGNKQPTTRSLCSNTYDVDVRERECAMISFTDSEAATALAERARALMDEVVIPRERELAGGTAISDATVRDLRAAAREYDVYAPQIPEEHGGMGYDFRDVLPTFEEAGRSLLGPLAMRVDAPDEGNMHLLEMQGTDLQKSEYLDPLVEGEIQSGFAMTEPMQGAGSDPKMIRTTAQKEGDEWVIDGHKWWTTGGVDADILLVFARTDEDVHPYEGCSVFIVPADADGVDIVRNVPHMGSQGDPKGHAEIEFNGVRVPEEHLLGEEGNGFQHVQQRLGPARLTHCMRFSGMAERALSIAKAYTTERQAFGDSVADKQHVRFEIAEQETQIQAARALVRAAADAIAAGQEARVEVSMSKVFAARATQDAIDTAVQFCGGNGIGRDLPLADFYELVRTFRIVDGADEVHLRTIAREAFEDVDSDELEPVRRYRE</sequence>
<dbReference type="Pfam" id="PF00441">
    <property type="entry name" value="Acyl-CoA_dh_1"/>
    <property type="match status" value="1"/>
</dbReference>
<comment type="cofactor">
    <cofactor evidence="1 7">
        <name>FAD</name>
        <dbReference type="ChEBI" id="CHEBI:57692"/>
    </cofactor>
</comment>
<dbReference type="EnsemblBacteria" id="AAV46848">
    <property type="protein sequence ID" value="AAV46848"/>
    <property type="gene ID" value="rrnAC1983"/>
</dbReference>
<evidence type="ECO:0000259" key="10">
    <source>
        <dbReference type="Pfam" id="PF02771"/>
    </source>
</evidence>
<dbReference type="STRING" id="272569.rrnAC1983"/>
<evidence type="ECO:0000256" key="7">
    <source>
        <dbReference type="RuleBase" id="RU362125"/>
    </source>
</evidence>
<dbReference type="GO" id="GO:0033539">
    <property type="term" value="P:fatty acid beta-oxidation using acyl-CoA dehydrogenase"/>
    <property type="evidence" value="ECO:0007669"/>
    <property type="project" value="TreeGrafter"/>
</dbReference>
<feature type="domain" description="Acyl-CoA oxidase/dehydrogenase middle" evidence="9">
    <location>
        <begin position="307"/>
        <end position="406"/>
    </location>
</feature>
<dbReference type="Gene3D" id="1.10.540.10">
    <property type="entry name" value="Acyl-CoA dehydrogenase/oxidase, N-terminal domain"/>
    <property type="match status" value="1"/>
</dbReference>
<dbReference type="Gene3D" id="2.40.110.10">
    <property type="entry name" value="Butyryl-CoA Dehydrogenase, subunit A, domain 2"/>
    <property type="match status" value="1"/>
</dbReference>
<comment type="similarity">
    <text evidence="2 7">Belongs to the acyl-CoA dehydrogenase family.</text>
</comment>
<proteinExistence type="inferred from homology"/>
<keyword evidence="5 7" id="KW-0274">FAD</keyword>
<evidence type="ECO:0000256" key="5">
    <source>
        <dbReference type="ARBA" id="ARBA00022827"/>
    </source>
</evidence>
<dbReference type="SUPFAM" id="SSF56645">
    <property type="entry name" value="Acyl-CoA dehydrogenase NM domain-like"/>
    <property type="match status" value="1"/>
</dbReference>
<keyword evidence="12" id="KW-1185">Reference proteome</keyword>
<evidence type="ECO:0000313" key="12">
    <source>
        <dbReference type="Proteomes" id="UP000001169"/>
    </source>
</evidence>
<dbReference type="InterPro" id="IPR046373">
    <property type="entry name" value="Acyl-CoA_Oxase/DH_mid-dom_sf"/>
</dbReference>
<dbReference type="SUPFAM" id="SSF47203">
    <property type="entry name" value="Acyl-CoA dehydrogenase C-terminal domain-like"/>
    <property type="match status" value="1"/>
</dbReference>
<dbReference type="GO" id="GO:0005737">
    <property type="term" value="C:cytoplasm"/>
    <property type="evidence" value="ECO:0007669"/>
    <property type="project" value="TreeGrafter"/>
</dbReference>
<evidence type="ECO:0000256" key="4">
    <source>
        <dbReference type="ARBA" id="ARBA00022630"/>
    </source>
</evidence>
<dbReference type="InterPro" id="IPR050741">
    <property type="entry name" value="Acyl-CoA_dehydrogenase"/>
</dbReference>
<evidence type="ECO:0000259" key="8">
    <source>
        <dbReference type="Pfam" id="PF00441"/>
    </source>
</evidence>
<evidence type="ECO:0000256" key="2">
    <source>
        <dbReference type="ARBA" id="ARBA00009347"/>
    </source>
</evidence>